<sequence length="237" mass="27874">MPLDITRQYPDLWVEEEEDEGKNLNEEALVAQQLKRFRRRETFSYHKVNDAQAADRLIAQSAELRQHRLNVIVVNFIDILSHARTESQMVRELSSNEAAYRSITLSWFRHSGIRALFQTLRNMNVDIIITTDHGSIRVDTPTKVVGDRNVNTNLRYKLGKNLNYPAREVFEMKDPKRFRLPSPNLSTTYIFALGSHFFAYPNNYNYYVQYYRNTFQHGGISMEEMIIPLVTLRPKQR</sequence>
<name>A0A0H5PYA9_9ZZZZ</name>
<evidence type="ECO:0000313" key="1">
    <source>
        <dbReference type="EMBL" id="CRY94175.1"/>
    </source>
</evidence>
<dbReference type="AlphaFoldDB" id="A0A0H5PYA9"/>
<reference evidence="1" key="2">
    <citation type="submission" date="2015-07" db="EMBL/GenBank/DDBJ databases">
        <title>Plasmids, circular viruses and viroids from rat gut.</title>
        <authorList>
            <person name="Jorgensen T.J."/>
            <person name="Hansen M.A."/>
            <person name="Xu Z."/>
            <person name="Tabak M.A."/>
            <person name="Sorensen S.J."/>
            <person name="Hansen L.H."/>
        </authorList>
    </citation>
    <scope>NUCLEOTIDE SEQUENCE</scope>
    <source>
        <strain evidence="1">RGRH0203</strain>
    </source>
</reference>
<accession>A0A0H5PYA9</accession>
<protein>
    <submittedName>
        <fullName evidence="1">Uncharacterized protein</fullName>
    </submittedName>
</protein>
<organism evidence="1">
    <name type="scientific">uncultured prokaryote</name>
    <dbReference type="NCBI Taxonomy" id="198431"/>
    <lineage>
        <taxon>unclassified sequences</taxon>
        <taxon>environmental samples</taxon>
    </lineage>
</organism>
<dbReference type="Pfam" id="PF08665">
    <property type="entry name" value="PglZ"/>
    <property type="match status" value="1"/>
</dbReference>
<proteinExistence type="predicted"/>
<reference evidence="1" key="1">
    <citation type="submission" date="2015-06" db="EMBL/GenBank/DDBJ databases">
        <authorList>
            <person name="Joergensen T."/>
        </authorList>
    </citation>
    <scope>NUCLEOTIDE SEQUENCE</scope>
    <source>
        <strain evidence="1">RGRH0203</strain>
    </source>
</reference>
<dbReference type="EMBL" id="LN852883">
    <property type="protein sequence ID" value="CRY94175.1"/>
    <property type="molecule type" value="Genomic_DNA"/>
</dbReference>